<sequence>MGTLPALPLAPRLVRAGVSWVTLEWGRPEGGPSEEQLKYTLEIQEDNGDDGGSEALTYLLEVSEGDSEGTVTSFHVT</sequence>
<dbReference type="Gene3D" id="2.60.40.10">
    <property type="entry name" value="Immunoglobulins"/>
    <property type="match status" value="1"/>
</dbReference>
<dbReference type="SUPFAM" id="SSF49265">
    <property type="entry name" value="Fibronectin type III"/>
    <property type="match status" value="1"/>
</dbReference>
<gene>
    <name evidence="1" type="primary">Fndc3b_2</name>
    <name evidence="1" type="ORF">EYF80_060645</name>
</gene>
<dbReference type="Proteomes" id="UP000314294">
    <property type="component" value="Unassembled WGS sequence"/>
</dbReference>
<comment type="caution">
    <text evidence="1">The sequence shown here is derived from an EMBL/GenBank/DDBJ whole genome shotgun (WGS) entry which is preliminary data.</text>
</comment>
<dbReference type="InterPro" id="IPR013783">
    <property type="entry name" value="Ig-like_fold"/>
</dbReference>
<evidence type="ECO:0000313" key="2">
    <source>
        <dbReference type="Proteomes" id="UP000314294"/>
    </source>
</evidence>
<name>A0A4Z2EKC5_9TELE</name>
<protein>
    <submittedName>
        <fullName evidence="1">Fibronectin type III domain-containing protein 3B</fullName>
    </submittedName>
</protein>
<organism evidence="1 2">
    <name type="scientific">Liparis tanakae</name>
    <name type="common">Tanaka's snailfish</name>
    <dbReference type="NCBI Taxonomy" id="230148"/>
    <lineage>
        <taxon>Eukaryota</taxon>
        <taxon>Metazoa</taxon>
        <taxon>Chordata</taxon>
        <taxon>Craniata</taxon>
        <taxon>Vertebrata</taxon>
        <taxon>Euteleostomi</taxon>
        <taxon>Actinopterygii</taxon>
        <taxon>Neopterygii</taxon>
        <taxon>Teleostei</taxon>
        <taxon>Neoteleostei</taxon>
        <taxon>Acanthomorphata</taxon>
        <taxon>Eupercaria</taxon>
        <taxon>Perciformes</taxon>
        <taxon>Cottioidei</taxon>
        <taxon>Cottales</taxon>
        <taxon>Liparidae</taxon>
        <taxon>Liparis</taxon>
    </lineage>
</organism>
<dbReference type="AlphaFoldDB" id="A0A4Z2EKC5"/>
<accession>A0A4Z2EKC5</accession>
<dbReference type="InterPro" id="IPR036116">
    <property type="entry name" value="FN3_sf"/>
</dbReference>
<proteinExistence type="predicted"/>
<dbReference type="EMBL" id="SRLO01005934">
    <property type="protein sequence ID" value="TNN29208.1"/>
    <property type="molecule type" value="Genomic_DNA"/>
</dbReference>
<evidence type="ECO:0000313" key="1">
    <source>
        <dbReference type="EMBL" id="TNN29208.1"/>
    </source>
</evidence>
<keyword evidence="2" id="KW-1185">Reference proteome</keyword>
<reference evidence="1 2" key="1">
    <citation type="submission" date="2019-03" db="EMBL/GenBank/DDBJ databases">
        <title>First draft genome of Liparis tanakae, snailfish: a comprehensive survey of snailfish specific genes.</title>
        <authorList>
            <person name="Kim W."/>
            <person name="Song I."/>
            <person name="Jeong J.-H."/>
            <person name="Kim D."/>
            <person name="Kim S."/>
            <person name="Ryu S."/>
            <person name="Song J.Y."/>
            <person name="Lee S.K."/>
        </authorList>
    </citation>
    <scope>NUCLEOTIDE SEQUENCE [LARGE SCALE GENOMIC DNA]</scope>
    <source>
        <tissue evidence="1">Muscle</tissue>
    </source>
</reference>